<dbReference type="PANTHER" id="PTHR38462">
    <property type="entry name" value="EXONUCLEASE-LIKE PROTEIN"/>
    <property type="match status" value="1"/>
</dbReference>
<dbReference type="RefSeq" id="WP_119547163.1">
    <property type="nucleotide sequence ID" value="NZ_QXIR01000015.1"/>
</dbReference>
<dbReference type="Pfam" id="PF13482">
    <property type="entry name" value="RNase_H_2"/>
    <property type="match status" value="1"/>
</dbReference>
<accession>A0A3A1R0H1</accession>
<reference evidence="2 3" key="1">
    <citation type="submission" date="2018-09" db="EMBL/GenBank/DDBJ databases">
        <title>Bacillus saliacetes sp. nov., isolated from Thai shrimp paste (Ka-pi).</title>
        <authorList>
            <person name="Daroonpunt R."/>
            <person name="Tanasupawat S."/>
            <person name="Yiamsombut S."/>
        </authorList>
    </citation>
    <scope>NUCLEOTIDE SEQUENCE [LARGE SCALE GENOMIC DNA]</scope>
    <source>
        <strain evidence="2 3">SKP7-4</strain>
    </source>
</reference>
<comment type="caution">
    <text evidence="2">The sequence shown here is derived from an EMBL/GenBank/DDBJ whole genome shotgun (WGS) entry which is preliminary data.</text>
</comment>
<keyword evidence="3" id="KW-1185">Reference proteome</keyword>
<dbReference type="AlphaFoldDB" id="A0A3A1R0H1"/>
<gene>
    <name evidence="2" type="ORF">D3H55_12020</name>
</gene>
<dbReference type="EMBL" id="QXIR01000015">
    <property type="protein sequence ID" value="RIW33105.1"/>
    <property type="molecule type" value="Genomic_DNA"/>
</dbReference>
<dbReference type="InterPro" id="IPR011990">
    <property type="entry name" value="TPR-like_helical_dom_sf"/>
</dbReference>
<dbReference type="InterPro" id="IPR038720">
    <property type="entry name" value="YprB_RNase_H-like_dom"/>
</dbReference>
<dbReference type="Gene3D" id="1.25.40.10">
    <property type="entry name" value="Tetratricopeptide repeat domain"/>
    <property type="match status" value="1"/>
</dbReference>
<organism evidence="2 3">
    <name type="scientific">Bacillus salacetis</name>
    <dbReference type="NCBI Taxonomy" id="2315464"/>
    <lineage>
        <taxon>Bacteria</taxon>
        <taxon>Bacillati</taxon>
        <taxon>Bacillota</taxon>
        <taxon>Bacilli</taxon>
        <taxon>Bacillales</taxon>
        <taxon>Bacillaceae</taxon>
        <taxon>Bacillus</taxon>
    </lineage>
</organism>
<evidence type="ECO:0000313" key="3">
    <source>
        <dbReference type="Proteomes" id="UP000265801"/>
    </source>
</evidence>
<dbReference type="InterPro" id="IPR012337">
    <property type="entry name" value="RNaseH-like_sf"/>
</dbReference>
<proteinExistence type="predicted"/>
<evidence type="ECO:0000259" key="1">
    <source>
        <dbReference type="Pfam" id="PF13482"/>
    </source>
</evidence>
<protein>
    <recommendedName>
        <fullName evidence="1">YprB ribonuclease H-like domain-containing protein</fullName>
    </recommendedName>
</protein>
<dbReference type="SUPFAM" id="SSF48452">
    <property type="entry name" value="TPR-like"/>
    <property type="match status" value="1"/>
</dbReference>
<sequence length="415" mass="48178">MSLKNKLNRMKSHIVRDTADSAPKQAEPIKPIDIPYMDTWSLHGVKPYYMDEDYCLIREKVYDLSEFHGRYELGRVREAVQAWHQFEGSHPLSSKGLTAEDLFFFDTETTGLGGGTGNTIFLLGYARVAGDKLILRQHILPQPGSEIPLYHSFLEKVDYNTLVTYNGKAFDWPQVKTRHTLIREHVPKLPSFGHFDLFHGSRRLWKSRMDSVKLSNVEKEILGFHRTDDVPGYLAPMIFFDYVERKDPEGMLKVLLHNELDILSLVVLYCHLSFQILGIDPQQVSEEKLLIGKWFDYLGDSEQAVSRLEQLVNESNGKEALAAKHSLAFQYKRIKKYTEAFDYWFEAAEQGSENIKVEACIELAKIKEHQFKDPEQAMEFSIRAYEELIRKDIKNEKIVKGLEKRMERLERKLAK</sequence>
<dbReference type="OrthoDB" id="9790530at2"/>
<evidence type="ECO:0000313" key="2">
    <source>
        <dbReference type="EMBL" id="RIW33105.1"/>
    </source>
</evidence>
<feature type="domain" description="YprB ribonuclease H-like" evidence="1">
    <location>
        <begin position="104"/>
        <end position="272"/>
    </location>
</feature>
<dbReference type="Proteomes" id="UP000265801">
    <property type="component" value="Unassembled WGS sequence"/>
</dbReference>
<dbReference type="PANTHER" id="PTHR38462:SF1">
    <property type="entry name" value="YPRB RIBONUCLEASE H-LIKE DOMAIN-CONTAINING PROTEIN"/>
    <property type="match status" value="1"/>
</dbReference>
<name>A0A3A1R0H1_9BACI</name>
<dbReference type="SUPFAM" id="SSF53098">
    <property type="entry name" value="Ribonuclease H-like"/>
    <property type="match status" value="1"/>
</dbReference>